<dbReference type="EMBL" id="QFOD01000006">
    <property type="protein sequence ID" value="PZP33361.1"/>
    <property type="molecule type" value="Genomic_DNA"/>
</dbReference>
<dbReference type="Proteomes" id="UP000249633">
    <property type="component" value="Unassembled WGS sequence"/>
</dbReference>
<accession>A0A2W5DNK9</accession>
<sequence length="79" mass="8281">MMMWIFKALATCLLLLFLLGLGALGLCGTMVLGLGSHKAMTVLLMVLTAGVAIWGVVRAIGFLWSSPSETPADSPSDDV</sequence>
<name>A0A2W5DNK9_9BURK</name>
<evidence type="ECO:0008006" key="4">
    <source>
        <dbReference type="Google" id="ProtNLM"/>
    </source>
</evidence>
<evidence type="ECO:0000256" key="1">
    <source>
        <dbReference type="SAM" id="Phobius"/>
    </source>
</evidence>
<evidence type="ECO:0000313" key="2">
    <source>
        <dbReference type="EMBL" id="PZP33361.1"/>
    </source>
</evidence>
<feature type="transmembrane region" description="Helical" evidence="1">
    <location>
        <begin position="41"/>
        <end position="64"/>
    </location>
</feature>
<protein>
    <recommendedName>
        <fullName evidence="4">Transmembrane protein</fullName>
    </recommendedName>
</protein>
<comment type="caution">
    <text evidence="2">The sequence shown here is derived from an EMBL/GenBank/DDBJ whole genome shotgun (WGS) entry which is preliminary data.</text>
</comment>
<keyword evidence="1" id="KW-0472">Membrane</keyword>
<dbReference type="AlphaFoldDB" id="A0A2W5DNK9"/>
<proteinExistence type="predicted"/>
<gene>
    <name evidence="2" type="ORF">DI603_08295</name>
</gene>
<keyword evidence="1" id="KW-0812">Transmembrane</keyword>
<organism evidence="2 3">
    <name type="scientific">Roseateles depolymerans</name>
    <dbReference type="NCBI Taxonomy" id="76731"/>
    <lineage>
        <taxon>Bacteria</taxon>
        <taxon>Pseudomonadati</taxon>
        <taxon>Pseudomonadota</taxon>
        <taxon>Betaproteobacteria</taxon>
        <taxon>Burkholderiales</taxon>
        <taxon>Sphaerotilaceae</taxon>
        <taxon>Roseateles</taxon>
    </lineage>
</organism>
<evidence type="ECO:0000313" key="3">
    <source>
        <dbReference type="Proteomes" id="UP000249633"/>
    </source>
</evidence>
<reference evidence="2 3" key="1">
    <citation type="submission" date="2017-08" db="EMBL/GenBank/DDBJ databases">
        <title>Infants hospitalized years apart are colonized by the same room-sourced microbial strains.</title>
        <authorList>
            <person name="Brooks B."/>
            <person name="Olm M.R."/>
            <person name="Firek B.A."/>
            <person name="Baker R."/>
            <person name="Thomas B.C."/>
            <person name="Morowitz M.J."/>
            <person name="Banfield J.F."/>
        </authorList>
    </citation>
    <scope>NUCLEOTIDE SEQUENCE [LARGE SCALE GENOMIC DNA]</scope>
    <source>
        <strain evidence="2">S2_012_000_R2_81</strain>
    </source>
</reference>
<keyword evidence="1" id="KW-1133">Transmembrane helix</keyword>